<dbReference type="AlphaFoldDB" id="A0A9R1UHE5"/>
<feature type="signal peptide" evidence="8">
    <location>
        <begin position="1"/>
        <end position="25"/>
    </location>
</feature>
<protein>
    <recommendedName>
        <fullName evidence="7">COBRA-like protein</fullName>
    </recommendedName>
</protein>
<dbReference type="Pfam" id="PF04833">
    <property type="entry name" value="COBRA"/>
    <property type="match status" value="1"/>
</dbReference>
<evidence type="ECO:0000313" key="10">
    <source>
        <dbReference type="EMBL" id="KAJ0187107.1"/>
    </source>
</evidence>
<keyword evidence="3" id="KW-0336">GPI-anchor</keyword>
<dbReference type="InterPro" id="IPR056900">
    <property type="entry name" value="COB_C"/>
</dbReference>
<evidence type="ECO:0000313" key="11">
    <source>
        <dbReference type="Proteomes" id="UP000235145"/>
    </source>
</evidence>
<evidence type="ECO:0000256" key="5">
    <source>
        <dbReference type="ARBA" id="ARBA00023180"/>
    </source>
</evidence>
<gene>
    <name evidence="10" type="ORF">LSAT_V11C900504810</name>
</gene>
<dbReference type="Pfam" id="PF25079">
    <property type="entry name" value="COB_C"/>
    <property type="match status" value="1"/>
</dbReference>
<evidence type="ECO:0000256" key="1">
    <source>
        <dbReference type="ARBA" id="ARBA00004609"/>
    </source>
</evidence>
<evidence type="ECO:0000256" key="6">
    <source>
        <dbReference type="ARBA" id="ARBA00023288"/>
    </source>
</evidence>
<dbReference type="Proteomes" id="UP000235145">
    <property type="component" value="Unassembled WGS sequence"/>
</dbReference>
<dbReference type="GO" id="GO:0010215">
    <property type="term" value="P:cellulose microfibril organization"/>
    <property type="evidence" value="ECO:0007669"/>
    <property type="project" value="InterPro"/>
</dbReference>
<evidence type="ECO:0000256" key="4">
    <source>
        <dbReference type="ARBA" id="ARBA00022729"/>
    </source>
</evidence>
<evidence type="ECO:0000256" key="2">
    <source>
        <dbReference type="ARBA" id="ARBA00005507"/>
    </source>
</evidence>
<keyword evidence="11" id="KW-1185">Reference proteome</keyword>
<feature type="domain" description="COBRA C-terminal" evidence="9">
    <location>
        <begin position="215"/>
        <end position="400"/>
    </location>
</feature>
<keyword evidence="4 8" id="KW-0732">Signal</keyword>
<evidence type="ECO:0000256" key="8">
    <source>
        <dbReference type="SAM" id="SignalP"/>
    </source>
</evidence>
<keyword evidence="6" id="KW-0449">Lipoprotein</keyword>
<organism evidence="10 11">
    <name type="scientific">Lactuca sativa</name>
    <name type="common">Garden lettuce</name>
    <dbReference type="NCBI Taxonomy" id="4236"/>
    <lineage>
        <taxon>Eukaryota</taxon>
        <taxon>Viridiplantae</taxon>
        <taxon>Streptophyta</taxon>
        <taxon>Embryophyta</taxon>
        <taxon>Tracheophyta</taxon>
        <taxon>Spermatophyta</taxon>
        <taxon>Magnoliopsida</taxon>
        <taxon>eudicotyledons</taxon>
        <taxon>Gunneridae</taxon>
        <taxon>Pentapetalae</taxon>
        <taxon>asterids</taxon>
        <taxon>campanulids</taxon>
        <taxon>Asterales</taxon>
        <taxon>Asteraceae</taxon>
        <taxon>Cichorioideae</taxon>
        <taxon>Cichorieae</taxon>
        <taxon>Lactucinae</taxon>
        <taxon>Lactuca</taxon>
    </lineage>
</organism>
<evidence type="ECO:0000256" key="7">
    <source>
        <dbReference type="PIRNR" id="PIRNR038122"/>
    </source>
</evidence>
<comment type="caution">
    <text evidence="10">The sequence shown here is derived from an EMBL/GenBank/DDBJ whole genome shotgun (WGS) entry which is preliminary data.</text>
</comment>
<reference evidence="10 11" key="1">
    <citation type="journal article" date="2017" name="Nat. Commun.">
        <title>Genome assembly with in vitro proximity ligation data and whole-genome triplication in lettuce.</title>
        <authorList>
            <person name="Reyes-Chin-Wo S."/>
            <person name="Wang Z."/>
            <person name="Yang X."/>
            <person name="Kozik A."/>
            <person name="Arikit S."/>
            <person name="Song C."/>
            <person name="Xia L."/>
            <person name="Froenicke L."/>
            <person name="Lavelle D.O."/>
            <person name="Truco M.J."/>
            <person name="Xia R."/>
            <person name="Zhu S."/>
            <person name="Xu C."/>
            <person name="Xu H."/>
            <person name="Xu X."/>
            <person name="Cox K."/>
            <person name="Korf I."/>
            <person name="Meyers B.C."/>
            <person name="Michelmore R.W."/>
        </authorList>
    </citation>
    <scope>NUCLEOTIDE SEQUENCE [LARGE SCALE GENOMIC DNA]</scope>
    <source>
        <strain evidence="11">cv. Salinas</strain>
        <tissue evidence="10">Seedlings</tissue>
    </source>
</reference>
<dbReference type="EMBL" id="NBSK02000009">
    <property type="protein sequence ID" value="KAJ0187107.1"/>
    <property type="molecule type" value="Genomic_DNA"/>
</dbReference>
<dbReference type="PANTHER" id="PTHR31673:SF30">
    <property type="entry name" value="COBRA-LIKE PROTEIN 6"/>
    <property type="match status" value="1"/>
</dbReference>
<name>A0A9R1UHE5_LACSA</name>
<dbReference type="InterPro" id="IPR006918">
    <property type="entry name" value="COBRA_pln"/>
</dbReference>
<evidence type="ECO:0000259" key="9">
    <source>
        <dbReference type="Pfam" id="PF25079"/>
    </source>
</evidence>
<feature type="chain" id="PRO_5040249262" description="COBRA-like protein" evidence="8">
    <location>
        <begin position="26"/>
        <end position="431"/>
    </location>
</feature>
<evidence type="ECO:0000256" key="3">
    <source>
        <dbReference type="ARBA" id="ARBA00022622"/>
    </source>
</evidence>
<dbReference type="PIRSF" id="PIRSF038122">
    <property type="entry name" value="COBRA"/>
    <property type="match status" value="1"/>
</dbReference>
<keyword evidence="3" id="KW-0472">Membrane</keyword>
<dbReference type="GO" id="GO:0005886">
    <property type="term" value="C:plasma membrane"/>
    <property type="evidence" value="ECO:0000318"/>
    <property type="project" value="GO_Central"/>
</dbReference>
<comment type="similarity">
    <text evidence="2 7">Belongs to the COBRA family.</text>
</comment>
<keyword evidence="5" id="KW-0325">Glycoprotein</keyword>
<dbReference type="GO" id="GO:0052324">
    <property type="term" value="P:plant-type cell wall cellulose biosynthetic process"/>
    <property type="evidence" value="ECO:0000318"/>
    <property type="project" value="GO_Central"/>
</dbReference>
<comment type="subcellular location">
    <subcellularLocation>
        <location evidence="1">Cell membrane</location>
        <topology evidence="1">Lipid-anchor</topology>
        <topology evidence="1">GPI-anchor</topology>
    </subcellularLocation>
</comment>
<dbReference type="GO" id="GO:0098552">
    <property type="term" value="C:side of membrane"/>
    <property type="evidence" value="ECO:0007669"/>
    <property type="project" value="UniProtKB-KW"/>
</dbReference>
<proteinExistence type="inferred from homology"/>
<sequence>MGFSLILIFILVSCIFFDLLSPTYGYDSLDPNGNITIKWDLRQQNDGTQDILVSIYNYQLYRHIEPPGWKLSWKWSGKEVIWDMRGAEATEQGNCSQYLGKPQLPHSCEREPVIVDLLPGTPYNMQVQSCCKGGVLSSFTQDPANSMAAFQMNVGSIETMPYDFKIGLPGYTCGNATKVPPTKFVIDHGRRQTQALGTWNITCTYSPFLASSAPKCCVSLSSFYSKTMVPCPICSCACQGEPGSNCVRHGQLHTVSRLPQNEQAPPMVQCSTHMCPIRVHWHVKLSYKEYWRVKITINNLNVVKNYSQWNLVVLHPNLQSLAQVFSFYYKPLNQYGSINDSGVFYGIEHYNDMLLQSGDGGNVQTEMLLHKDPGIFTFKGGWVFPRKVIFNGDECVMPSPFEYPMLPNSSRFFGPSKLCFVILFVLFSLIL</sequence>
<dbReference type="PANTHER" id="PTHR31673">
    <property type="entry name" value="PROTEIN COBRA"/>
    <property type="match status" value="1"/>
</dbReference>
<accession>A0A9R1UHE5</accession>